<comment type="caution">
    <text evidence="1">The sequence shown here is derived from an EMBL/GenBank/DDBJ whole genome shotgun (WGS) entry which is preliminary data.</text>
</comment>
<organism evidence="1 2">
    <name type="scientific">Chiloscyllium punctatum</name>
    <name type="common">Brownbanded bambooshark</name>
    <name type="synonym">Hemiscyllium punctatum</name>
    <dbReference type="NCBI Taxonomy" id="137246"/>
    <lineage>
        <taxon>Eukaryota</taxon>
        <taxon>Metazoa</taxon>
        <taxon>Chordata</taxon>
        <taxon>Craniata</taxon>
        <taxon>Vertebrata</taxon>
        <taxon>Chondrichthyes</taxon>
        <taxon>Elasmobranchii</taxon>
        <taxon>Galeomorphii</taxon>
        <taxon>Galeoidea</taxon>
        <taxon>Orectolobiformes</taxon>
        <taxon>Hemiscylliidae</taxon>
        <taxon>Chiloscyllium</taxon>
    </lineage>
</organism>
<dbReference type="AlphaFoldDB" id="A0A401TGZ8"/>
<evidence type="ECO:0000313" key="1">
    <source>
        <dbReference type="EMBL" id="GCC41944.1"/>
    </source>
</evidence>
<sequence>EYPVVVVGTVGRLQDLFTDVQTLFLHEVGMAHLSEDQRKLILTALSTELPLGNDVNLAKL</sequence>
<dbReference type="OrthoDB" id="2187at2759"/>
<dbReference type="Proteomes" id="UP000287033">
    <property type="component" value="Unassembled WGS sequence"/>
</dbReference>
<proteinExistence type="predicted"/>
<dbReference type="EMBL" id="BEZZ01064900">
    <property type="protein sequence ID" value="GCC41944.1"/>
    <property type="molecule type" value="Genomic_DNA"/>
</dbReference>
<evidence type="ECO:0000313" key="2">
    <source>
        <dbReference type="Proteomes" id="UP000287033"/>
    </source>
</evidence>
<name>A0A401TGZ8_CHIPU</name>
<feature type="non-terminal residue" evidence="1">
    <location>
        <position position="1"/>
    </location>
</feature>
<reference evidence="1 2" key="1">
    <citation type="journal article" date="2018" name="Nat. Ecol. Evol.">
        <title>Shark genomes provide insights into elasmobranch evolution and the origin of vertebrates.</title>
        <authorList>
            <person name="Hara Y"/>
            <person name="Yamaguchi K"/>
            <person name="Onimaru K"/>
            <person name="Kadota M"/>
            <person name="Koyanagi M"/>
            <person name="Keeley SD"/>
            <person name="Tatsumi K"/>
            <person name="Tanaka K"/>
            <person name="Motone F"/>
            <person name="Kageyama Y"/>
            <person name="Nozu R"/>
            <person name="Adachi N"/>
            <person name="Nishimura O"/>
            <person name="Nakagawa R"/>
            <person name="Tanegashima C"/>
            <person name="Kiyatake I"/>
            <person name="Matsumoto R"/>
            <person name="Murakumo K"/>
            <person name="Nishida K"/>
            <person name="Terakita A"/>
            <person name="Kuratani S"/>
            <person name="Sato K"/>
            <person name="Hyodo S Kuraku.S."/>
        </authorList>
    </citation>
    <scope>NUCLEOTIDE SEQUENCE [LARGE SCALE GENOMIC DNA]</scope>
</reference>
<keyword evidence="2" id="KW-1185">Reference proteome</keyword>
<gene>
    <name evidence="1" type="ORF">chiPu_0025757</name>
</gene>
<accession>A0A401TGZ8</accession>
<dbReference type="STRING" id="137246.A0A401TGZ8"/>
<feature type="non-terminal residue" evidence="1">
    <location>
        <position position="60"/>
    </location>
</feature>
<protein>
    <submittedName>
        <fullName evidence="1">Uncharacterized protein</fullName>
    </submittedName>
</protein>